<evidence type="ECO:0000313" key="11">
    <source>
        <dbReference type="Proteomes" id="UP000017836"/>
    </source>
</evidence>
<evidence type="ECO:0000256" key="3">
    <source>
        <dbReference type="ARBA" id="ARBA00022692"/>
    </source>
</evidence>
<dbReference type="AlphaFoldDB" id="W1NNC3"/>
<evidence type="ECO:0000313" key="10">
    <source>
        <dbReference type="EMBL" id="ERM97161.1"/>
    </source>
</evidence>
<dbReference type="Gene3D" id="2.60.120.430">
    <property type="entry name" value="Galactose-binding lectin"/>
    <property type="match status" value="1"/>
</dbReference>
<dbReference type="InterPro" id="IPR001611">
    <property type="entry name" value="Leu-rich_rpt"/>
</dbReference>
<sequence>MHMHMPSSMLVVFPVVVHQFHSIFSTSTSTSTMSLSLLVCLLGILSLTHAVPPPTGFLIDCGASNQTHDGALLWIPDDGFIYTGTKATLPSPHPLRPTLSTLRHFTAAHKHCYTFPVIKGSRYLLRTTYFYGSFDNLTSPPVFDQIIDGTKWSTVNTTFAYSKGLSSYYEIIISASGKTLSLCLVRNKHTEPDRSPFINAIELEWLPDSLYNATDFSKYALSTIAHHWFGGSEPVIKYPEDKFNRFWQPFTTSRYQEVRSKVEALETDFWNLPPNKVFENGLAAKEKDGIRLQWPALELPRASYYVALYFQDERSNGNWRVFDIVVNGKVFYKGLNVTTAGVNVFAAQWLLEGATQIELHPVAGSEVGPIINAAEMFQLLVLHGRTVTRDLIAMEDLARSLNNPPPDWRGDPCMPKENSWKGVTCSDGDHIRVLSLNLTGFGLSGKIPPSIANLTAIKSIWLGNNNLTGSLPDLKPLKELVSLHLENNNFGGNIPRSWGYLDNLQEIFLQNNNLKGSMPLSLTQKTGINLKITPGNHITRRA</sequence>
<evidence type="ECO:0000256" key="8">
    <source>
        <dbReference type="SAM" id="SignalP"/>
    </source>
</evidence>
<keyword evidence="7" id="KW-0472">Membrane</keyword>
<evidence type="ECO:0000256" key="2">
    <source>
        <dbReference type="ARBA" id="ARBA00022614"/>
    </source>
</evidence>
<evidence type="ECO:0000256" key="7">
    <source>
        <dbReference type="ARBA" id="ARBA00023136"/>
    </source>
</evidence>
<gene>
    <name evidence="10" type="ORF">AMTR_s00126p00126940</name>
</gene>
<name>W1NNC3_AMBTC</name>
<dbReference type="OMA" id="QWPPVEL"/>
<protein>
    <recommendedName>
        <fullName evidence="9">Malectin-like domain-containing protein</fullName>
    </recommendedName>
</protein>
<feature type="chain" id="PRO_5004806717" description="Malectin-like domain-containing protein" evidence="8">
    <location>
        <begin position="51"/>
        <end position="542"/>
    </location>
</feature>
<keyword evidence="2" id="KW-0433">Leucine-rich repeat</keyword>
<dbReference type="eggNOG" id="KOG0619">
    <property type="taxonomic scope" value="Eukaryota"/>
</dbReference>
<dbReference type="Proteomes" id="UP000017836">
    <property type="component" value="Unassembled WGS sequence"/>
</dbReference>
<dbReference type="PANTHER" id="PTHR45631:SF45">
    <property type="entry name" value="LEUCINE-RICH REPEAT (LRR) FAMILY PROTEIN"/>
    <property type="match status" value="1"/>
</dbReference>
<evidence type="ECO:0000256" key="5">
    <source>
        <dbReference type="ARBA" id="ARBA00022737"/>
    </source>
</evidence>
<dbReference type="STRING" id="13333.W1NNC3"/>
<feature type="signal peptide" evidence="8">
    <location>
        <begin position="1"/>
        <end position="50"/>
    </location>
</feature>
<dbReference type="GO" id="GO:0016020">
    <property type="term" value="C:membrane"/>
    <property type="evidence" value="ECO:0007669"/>
    <property type="project" value="UniProtKB-SubCell"/>
</dbReference>
<comment type="subcellular location">
    <subcellularLocation>
        <location evidence="1">Membrane</location>
        <topology evidence="1">Single-pass membrane protein</topology>
    </subcellularLocation>
</comment>
<dbReference type="InterPro" id="IPR032675">
    <property type="entry name" value="LRR_dom_sf"/>
</dbReference>
<dbReference type="FunFam" id="3.80.10.10:FF:000129">
    <property type="entry name" value="Leucine-rich repeat receptor-like kinase"/>
    <property type="match status" value="1"/>
</dbReference>
<dbReference type="Pfam" id="PF00560">
    <property type="entry name" value="LRR_1"/>
    <property type="match status" value="1"/>
</dbReference>
<keyword evidence="4 8" id="KW-0732">Signal</keyword>
<evidence type="ECO:0000256" key="1">
    <source>
        <dbReference type="ARBA" id="ARBA00004167"/>
    </source>
</evidence>
<reference evidence="11" key="1">
    <citation type="journal article" date="2013" name="Science">
        <title>The Amborella genome and the evolution of flowering plants.</title>
        <authorList>
            <consortium name="Amborella Genome Project"/>
        </authorList>
    </citation>
    <scope>NUCLEOTIDE SEQUENCE [LARGE SCALE GENOMIC DNA]</scope>
</reference>
<dbReference type="PANTHER" id="PTHR45631">
    <property type="entry name" value="OS07G0107800 PROTEIN-RELATED"/>
    <property type="match status" value="1"/>
</dbReference>
<evidence type="ECO:0000259" key="9">
    <source>
        <dbReference type="Pfam" id="PF12819"/>
    </source>
</evidence>
<feature type="domain" description="Malectin-like" evidence="9">
    <location>
        <begin position="59"/>
        <end position="378"/>
    </location>
</feature>
<evidence type="ECO:0000256" key="6">
    <source>
        <dbReference type="ARBA" id="ARBA00022989"/>
    </source>
</evidence>
<dbReference type="EMBL" id="KI396602">
    <property type="protein sequence ID" value="ERM97161.1"/>
    <property type="molecule type" value="Genomic_DNA"/>
</dbReference>
<organism evidence="10 11">
    <name type="scientific">Amborella trichopoda</name>
    <dbReference type="NCBI Taxonomy" id="13333"/>
    <lineage>
        <taxon>Eukaryota</taxon>
        <taxon>Viridiplantae</taxon>
        <taxon>Streptophyta</taxon>
        <taxon>Embryophyta</taxon>
        <taxon>Tracheophyta</taxon>
        <taxon>Spermatophyta</taxon>
        <taxon>Magnoliopsida</taxon>
        <taxon>Amborellales</taxon>
        <taxon>Amborellaceae</taxon>
        <taxon>Amborella</taxon>
    </lineage>
</organism>
<dbReference type="Pfam" id="PF12819">
    <property type="entry name" value="Malectin_like"/>
    <property type="match status" value="1"/>
</dbReference>
<keyword evidence="6" id="KW-1133">Transmembrane helix</keyword>
<dbReference type="InterPro" id="IPR024788">
    <property type="entry name" value="Malectin-like_Carb-bd_dom"/>
</dbReference>
<keyword evidence="3" id="KW-0812">Transmembrane</keyword>
<dbReference type="Gene3D" id="3.80.10.10">
    <property type="entry name" value="Ribonuclease Inhibitor"/>
    <property type="match status" value="1"/>
</dbReference>
<dbReference type="Gramene" id="ERM97161">
    <property type="protein sequence ID" value="ERM97161"/>
    <property type="gene ID" value="AMTR_s00126p00126940"/>
</dbReference>
<proteinExistence type="predicted"/>
<keyword evidence="5" id="KW-0677">Repeat</keyword>
<keyword evidence="11" id="KW-1185">Reference proteome</keyword>
<accession>W1NNC3</accession>
<dbReference type="HOGENOM" id="CLU_000288_41_5_1"/>
<evidence type="ECO:0000256" key="4">
    <source>
        <dbReference type="ARBA" id="ARBA00022729"/>
    </source>
</evidence>
<dbReference type="SUPFAM" id="SSF52058">
    <property type="entry name" value="L domain-like"/>
    <property type="match status" value="1"/>
</dbReference>